<dbReference type="Gene3D" id="3.40.50.2300">
    <property type="match status" value="1"/>
</dbReference>
<evidence type="ECO:0000313" key="5">
    <source>
        <dbReference type="EMBL" id="SBT08095.1"/>
    </source>
</evidence>
<dbReference type="PANTHER" id="PTHR47439:SF1">
    <property type="entry name" value="ACID PHOSPHATASE"/>
    <property type="match status" value="1"/>
</dbReference>
<dbReference type="EC" id="3.1.3.48" evidence="5"/>
<accession>A0A1A8XSM8</accession>
<dbReference type="PANTHER" id="PTHR47439">
    <property type="entry name" value="LOW MOLECULAR WEIGHT PHOSPHOTYROSINE PROTEIN PHOSPHATASE-RELATED"/>
    <property type="match status" value="1"/>
</dbReference>
<evidence type="ECO:0000313" key="6">
    <source>
        <dbReference type="Proteomes" id="UP000199600"/>
    </source>
</evidence>
<dbReference type="GO" id="GO:0004725">
    <property type="term" value="F:protein tyrosine phosphatase activity"/>
    <property type="evidence" value="ECO:0007669"/>
    <property type="project" value="UniProtKB-EC"/>
</dbReference>
<feature type="domain" description="Phosphotyrosine protein phosphatase I" evidence="4">
    <location>
        <begin position="1"/>
        <end position="130"/>
    </location>
</feature>
<dbReference type="Proteomes" id="UP000199600">
    <property type="component" value="Unassembled WGS sequence"/>
</dbReference>
<evidence type="ECO:0000256" key="1">
    <source>
        <dbReference type="ARBA" id="ARBA00011063"/>
    </source>
</evidence>
<evidence type="ECO:0000256" key="2">
    <source>
        <dbReference type="ARBA" id="ARBA00022801"/>
    </source>
</evidence>
<sequence>MRSKAERAGLAAILEVDSAGTHGYHEGELPDQRARRVAASRGYDLSRLRARRVNDQDFSRFDRILAMDRQNLSILRRSCPAEHQSKLGLFLGYAKGLAADEVPDPYYGGVEGFEKVLDLCEAAARGLVEAFARQDADGTGDRR</sequence>
<dbReference type="InterPro" id="IPR017867">
    <property type="entry name" value="Tyr_phospatase_low_mol_wt"/>
</dbReference>
<dbReference type="CDD" id="cd16343">
    <property type="entry name" value="LMWPTP"/>
    <property type="match status" value="1"/>
</dbReference>
<dbReference type="InterPro" id="IPR052995">
    <property type="entry name" value="LMW-PTP"/>
</dbReference>
<dbReference type="SUPFAM" id="SSF52788">
    <property type="entry name" value="Phosphotyrosine protein phosphatases I"/>
    <property type="match status" value="1"/>
</dbReference>
<gene>
    <name evidence="5" type="primary">ptpA</name>
    <name evidence="5" type="ORF">PROAA_2550016</name>
</gene>
<dbReference type="SMART" id="SM00226">
    <property type="entry name" value="LMWPc"/>
    <property type="match status" value="1"/>
</dbReference>
<evidence type="ECO:0000259" key="4">
    <source>
        <dbReference type="SMART" id="SM00226"/>
    </source>
</evidence>
<feature type="active site" description="Proton donor" evidence="3">
    <location>
        <position position="104"/>
    </location>
</feature>
<reference evidence="5 6" key="1">
    <citation type="submission" date="2016-06" db="EMBL/GenBank/DDBJ databases">
        <authorList>
            <person name="Kjaerup R.B."/>
            <person name="Dalgaard T.S."/>
            <person name="Juul-Madsen H.R."/>
        </authorList>
    </citation>
    <scope>NUCLEOTIDE SEQUENCE [LARGE SCALE GENOMIC DNA]</scope>
    <source>
        <strain evidence="5">2</strain>
    </source>
</reference>
<dbReference type="EMBL" id="FLQY01000174">
    <property type="protein sequence ID" value="SBT08095.1"/>
    <property type="molecule type" value="Genomic_DNA"/>
</dbReference>
<dbReference type="InterPro" id="IPR023485">
    <property type="entry name" value="Ptyr_pPase"/>
</dbReference>
<dbReference type="PRINTS" id="PR00719">
    <property type="entry name" value="LMWPTPASE"/>
</dbReference>
<keyword evidence="6" id="KW-1185">Reference proteome</keyword>
<organism evidence="5 6">
    <name type="scientific">Candidatus Propionivibrio aalborgensis</name>
    <dbReference type="NCBI Taxonomy" id="1860101"/>
    <lineage>
        <taxon>Bacteria</taxon>
        <taxon>Pseudomonadati</taxon>
        <taxon>Pseudomonadota</taxon>
        <taxon>Betaproteobacteria</taxon>
        <taxon>Rhodocyclales</taxon>
        <taxon>Rhodocyclaceae</taxon>
        <taxon>Propionivibrio</taxon>
    </lineage>
</organism>
<protein>
    <submittedName>
        <fullName evidence="5">Low molecular weight protein-tyrosine-phosphatase</fullName>
        <ecNumber evidence="5">3.1.3.48</ecNumber>
    </submittedName>
</protein>
<dbReference type="Pfam" id="PF01451">
    <property type="entry name" value="LMWPc"/>
    <property type="match status" value="1"/>
</dbReference>
<dbReference type="AlphaFoldDB" id="A0A1A8XSM8"/>
<evidence type="ECO:0000256" key="3">
    <source>
        <dbReference type="PIRSR" id="PIRSR617867-1"/>
    </source>
</evidence>
<keyword evidence="2 5" id="KW-0378">Hydrolase</keyword>
<comment type="similarity">
    <text evidence="1">Belongs to the low molecular weight phosphotyrosine protein phosphatase family.</text>
</comment>
<name>A0A1A8XSM8_9RHOO</name>
<proteinExistence type="inferred from homology"/>
<dbReference type="InterPro" id="IPR036196">
    <property type="entry name" value="Ptyr_pPase_sf"/>
</dbReference>